<gene>
    <name evidence="1" type="ORF">DW352_05195</name>
</gene>
<reference evidence="1 2" key="1">
    <citation type="submission" date="2018-07" db="EMBL/GenBank/DDBJ databases">
        <authorList>
            <person name="Quirk P.G."/>
            <person name="Krulwich T.A."/>
        </authorList>
    </citation>
    <scope>NUCLEOTIDE SEQUENCE [LARGE SCALE GENOMIC DNA]</scope>
    <source>
        <strain evidence="1 2">CC-BB4</strain>
    </source>
</reference>
<organism evidence="1 2">
    <name type="scientific">Pseudolabrys taiwanensis</name>
    <dbReference type="NCBI Taxonomy" id="331696"/>
    <lineage>
        <taxon>Bacteria</taxon>
        <taxon>Pseudomonadati</taxon>
        <taxon>Pseudomonadota</taxon>
        <taxon>Alphaproteobacteria</taxon>
        <taxon>Hyphomicrobiales</taxon>
        <taxon>Xanthobacteraceae</taxon>
        <taxon>Pseudolabrys</taxon>
    </lineage>
</organism>
<proteinExistence type="predicted"/>
<evidence type="ECO:0000313" key="2">
    <source>
        <dbReference type="Proteomes" id="UP000254889"/>
    </source>
</evidence>
<sequence>MHARWDRWRKASMRLEYLRRLSAAASTAWCLYHQYGMKDCEWLAKQERGADASSGDLADSIKEAEKDLILTPVMHKADLEYKRKLIADFDPAKFGLSSKRIAAVLAADEAFLAIPPRLRPRALATGKVVRS</sequence>
<dbReference type="RefSeq" id="WP_115689158.1">
    <property type="nucleotide sequence ID" value="NZ_CP031417.1"/>
</dbReference>
<protein>
    <submittedName>
        <fullName evidence="1">Uncharacterized protein</fullName>
    </submittedName>
</protein>
<dbReference type="EMBL" id="CP031417">
    <property type="protein sequence ID" value="AXK79965.1"/>
    <property type="molecule type" value="Genomic_DNA"/>
</dbReference>
<accession>A0A345ZSR8</accession>
<dbReference type="KEGG" id="ptaw:DW352_05195"/>
<keyword evidence="2" id="KW-1185">Reference proteome</keyword>
<evidence type="ECO:0000313" key="1">
    <source>
        <dbReference type="EMBL" id="AXK79965.1"/>
    </source>
</evidence>
<dbReference type="AlphaFoldDB" id="A0A345ZSR8"/>
<name>A0A345ZSR8_9HYPH</name>
<dbReference type="Proteomes" id="UP000254889">
    <property type="component" value="Chromosome"/>
</dbReference>